<feature type="domain" description="SnoaL-like" evidence="1">
    <location>
        <begin position="10"/>
        <end position="82"/>
    </location>
</feature>
<dbReference type="SUPFAM" id="SSF54427">
    <property type="entry name" value="NTF2-like"/>
    <property type="match status" value="1"/>
</dbReference>
<dbReference type="InterPro" id="IPR037401">
    <property type="entry name" value="SnoaL-like"/>
</dbReference>
<reference evidence="2" key="1">
    <citation type="submission" date="2018-05" db="EMBL/GenBank/DDBJ databases">
        <authorList>
            <person name="Lanie J.A."/>
            <person name="Ng W.-L."/>
            <person name="Kazmierczak K.M."/>
            <person name="Andrzejewski T.M."/>
            <person name="Davidsen T.M."/>
            <person name="Wayne K.J."/>
            <person name="Tettelin H."/>
            <person name="Glass J.I."/>
            <person name="Rusch D."/>
            <person name="Podicherti R."/>
            <person name="Tsui H.-C.T."/>
            <person name="Winkler M.E."/>
        </authorList>
    </citation>
    <scope>NUCLEOTIDE SEQUENCE</scope>
</reference>
<proteinExistence type="predicted"/>
<evidence type="ECO:0000313" key="2">
    <source>
        <dbReference type="EMBL" id="SVD22031.1"/>
    </source>
</evidence>
<accession>A0A382TKR0</accession>
<gene>
    <name evidence="2" type="ORF">METZ01_LOCUS374885</name>
</gene>
<protein>
    <recommendedName>
        <fullName evidence="1">SnoaL-like domain-containing protein</fullName>
    </recommendedName>
</protein>
<dbReference type="Pfam" id="PF13577">
    <property type="entry name" value="SnoaL_4"/>
    <property type="match status" value="1"/>
</dbReference>
<dbReference type="AlphaFoldDB" id="A0A382TKR0"/>
<name>A0A382TKR0_9ZZZZ</name>
<dbReference type="InterPro" id="IPR032710">
    <property type="entry name" value="NTF2-like_dom_sf"/>
</dbReference>
<organism evidence="2">
    <name type="scientific">marine metagenome</name>
    <dbReference type="NCBI Taxonomy" id="408172"/>
    <lineage>
        <taxon>unclassified sequences</taxon>
        <taxon>metagenomes</taxon>
        <taxon>ecological metagenomes</taxon>
    </lineage>
</organism>
<dbReference type="EMBL" id="UINC01136962">
    <property type="protein sequence ID" value="SVD22031.1"/>
    <property type="molecule type" value="Genomic_DNA"/>
</dbReference>
<evidence type="ECO:0000259" key="1">
    <source>
        <dbReference type="Pfam" id="PF13577"/>
    </source>
</evidence>
<sequence>MESLEARIDRLEAIEAIKQLKALYCEICDDAHNPDRIVSIFTEDGIWEGRGIGKAQGHVQIAELFNNFQKMMSFTQHMVMNP</sequence>
<feature type="non-terminal residue" evidence="2">
    <location>
        <position position="82"/>
    </location>
</feature>
<dbReference type="Gene3D" id="3.10.450.50">
    <property type="match status" value="1"/>
</dbReference>